<comment type="similarity">
    <text evidence="1">Belongs to the UPF0489 family.</text>
</comment>
<protein>
    <recommendedName>
        <fullName evidence="3">Spermatogenesis-associated protein 6 N-terminal domain-containing protein</fullName>
    </recommendedName>
</protein>
<keyword evidence="5" id="KW-1185">Reference proteome</keyword>
<dbReference type="InterPro" id="IPR024131">
    <property type="entry name" value="UPF0489"/>
</dbReference>
<feature type="region of interest" description="Disordered" evidence="2">
    <location>
        <begin position="1"/>
        <end position="71"/>
    </location>
</feature>
<feature type="compositionally biased region" description="Acidic residues" evidence="2">
    <location>
        <begin position="35"/>
        <end position="65"/>
    </location>
</feature>
<evidence type="ECO:0000256" key="1">
    <source>
        <dbReference type="ARBA" id="ARBA00007099"/>
    </source>
</evidence>
<name>A0A9Q0BQQ5_9MUSC</name>
<dbReference type="Pfam" id="PF12640">
    <property type="entry name" value="UPF0489"/>
    <property type="match status" value="1"/>
</dbReference>
<evidence type="ECO:0000259" key="3">
    <source>
        <dbReference type="Pfam" id="PF14909"/>
    </source>
</evidence>
<feature type="compositionally biased region" description="Basic and acidic residues" evidence="2">
    <location>
        <begin position="15"/>
        <end position="34"/>
    </location>
</feature>
<dbReference type="Proteomes" id="UP001059596">
    <property type="component" value="Unassembled WGS sequence"/>
</dbReference>
<feature type="non-terminal residue" evidence="4">
    <location>
        <position position="1"/>
    </location>
</feature>
<dbReference type="PANTHER" id="PTHR13225">
    <property type="entry name" value="MISEXPRESSION SUPPRESSOR OF RAS 6"/>
    <property type="match status" value="1"/>
</dbReference>
<dbReference type="PANTHER" id="PTHR13225:SF3">
    <property type="entry name" value="UPF0489 PROTEIN C5ORF22"/>
    <property type="match status" value="1"/>
</dbReference>
<organism evidence="4 5">
    <name type="scientific">Drosophila gunungcola</name>
    <name type="common">fruit fly</name>
    <dbReference type="NCBI Taxonomy" id="103775"/>
    <lineage>
        <taxon>Eukaryota</taxon>
        <taxon>Metazoa</taxon>
        <taxon>Ecdysozoa</taxon>
        <taxon>Arthropoda</taxon>
        <taxon>Hexapoda</taxon>
        <taxon>Insecta</taxon>
        <taxon>Pterygota</taxon>
        <taxon>Neoptera</taxon>
        <taxon>Endopterygota</taxon>
        <taxon>Diptera</taxon>
        <taxon>Brachycera</taxon>
        <taxon>Muscomorpha</taxon>
        <taxon>Ephydroidea</taxon>
        <taxon>Drosophilidae</taxon>
        <taxon>Drosophila</taxon>
        <taxon>Sophophora</taxon>
    </lineage>
</organism>
<dbReference type="AlphaFoldDB" id="A0A9Q0BQQ5"/>
<dbReference type="InterPro" id="IPR032732">
    <property type="entry name" value="SPATA6_N"/>
</dbReference>
<evidence type="ECO:0000256" key="2">
    <source>
        <dbReference type="SAM" id="MobiDB-lite"/>
    </source>
</evidence>
<reference evidence="4" key="1">
    <citation type="journal article" date="2023" name="Genome Biol. Evol.">
        <title>Long-read-based Genome Assembly of Drosophila gunungcola Reveals Fewer Chemosensory Genes in Flower-breeding Species.</title>
        <authorList>
            <person name="Negi A."/>
            <person name="Liao B.Y."/>
            <person name="Yeh S.D."/>
        </authorList>
    </citation>
    <scope>NUCLEOTIDE SEQUENCE</scope>
    <source>
        <strain evidence="4">Sukarami</strain>
    </source>
</reference>
<proteinExistence type="inferred from homology"/>
<feature type="domain" description="Spermatogenesis-associated protein 6 N-terminal" evidence="3">
    <location>
        <begin position="383"/>
        <end position="511"/>
    </location>
</feature>
<comment type="caution">
    <text evidence="4">The sequence shown here is derived from an EMBL/GenBank/DDBJ whole genome shotgun (WGS) entry which is preliminary data.</text>
</comment>
<evidence type="ECO:0000313" key="5">
    <source>
        <dbReference type="Proteomes" id="UP001059596"/>
    </source>
</evidence>
<accession>A0A9Q0BQQ5</accession>
<sequence>GVAEVEGAPPTKRQKTADEKKENPEKNLKEKNREEEEEEEESENSEDLDDDDEEQEEDEDEDEEIPLLIPTRETPQNRIPVFIVDYHNDVLEFIYRCLATRHLPLANNTLVHFDSHPDLVIPRHIAASSAYEKDTMLNELSIENWIMPTLYAGHFNRVVWLKNSWCQQLPTGRHDFKVGQKEDRIGVDCPLDYFIADGNYCTTEDLQEVKSVELQVHDADNENLDFFSTSNPFLEIYKDADCYNQLKEIFHFESVEKVKKSGTATIADYLATADRRQTQLEALKTIFWHLEEERNLEGLEKPDETEKYPDDEIDWHLIFDSGSTTDNNGLPHHISTAEELETYFANFKRFIERLPVPPVAITMAHSAQDDYCPQDQVAFIEERLTCPGVWLCSHGFLEATIKTLGYYFRTGAMEPRFPMLCHDQFTMEGYFKSVGCLEDMHELLRAEQLEITVWQNGRRLAYFVGNLSDVMQPTIPRLSCAHSSNVQLLMKATPAFPGILAPKVELSAQLTTQDRRKGCSCSSFREQPVPPPNRHVESRCLDHLDQPRKQQSVCHGRKSNCCPTASYTGWRGDSPEQQKQQERRLSTCSSTTQLSSLSQSSSLTQCSHFSSCSSPSDEHHSSCDICQAYRRMFPAY</sequence>
<evidence type="ECO:0000313" key="4">
    <source>
        <dbReference type="EMBL" id="KAI8041237.1"/>
    </source>
</evidence>
<gene>
    <name evidence="4" type="ORF">M5D96_005491</name>
</gene>
<dbReference type="Pfam" id="PF14909">
    <property type="entry name" value="SPATA6"/>
    <property type="match status" value="1"/>
</dbReference>
<dbReference type="EMBL" id="JAMKOV010000003">
    <property type="protein sequence ID" value="KAI8041237.1"/>
    <property type="molecule type" value="Genomic_DNA"/>
</dbReference>